<feature type="transmembrane region" description="Helical" evidence="1">
    <location>
        <begin position="677"/>
        <end position="700"/>
    </location>
</feature>
<dbReference type="PANTHER" id="PTHR35395">
    <property type="entry name" value="DUF6536 DOMAIN-CONTAINING PROTEIN"/>
    <property type="match status" value="1"/>
</dbReference>
<feature type="transmembrane region" description="Helical" evidence="1">
    <location>
        <begin position="438"/>
        <end position="458"/>
    </location>
</feature>
<feature type="transmembrane region" description="Helical" evidence="1">
    <location>
        <begin position="546"/>
        <end position="568"/>
    </location>
</feature>
<evidence type="ECO:0000313" key="3">
    <source>
        <dbReference type="EMBL" id="KAL2823960.1"/>
    </source>
</evidence>
<feature type="transmembrane region" description="Helical" evidence="1">
    <location>
        <begin position="720"/>
        <end position="741"/>
    </location>
</feature>
<evidence type="ECO:0000259" key="2">
    <source>
        <dbReference type="Pfam" id="PF20163"/>
    </source>
</evidence>
<dbReference type="Pfam" id="PF20163">
    <property type="entry name" value="DUF6536"/>
    <property type="match status" value="1"/>
</dbReference>
<dbReference type="EMBL" id="JBFXLU010000595">
    <property type="protein sequence ID" value="KAL2823960.1"/>
    <property type="molecule type" value="Genomic_DNA"/>
</dbReference>
<feature type="transmembrane region" description="Helical" evidence="1">
    <location>
        <begin position="115"/>
        <end position="132"/>
    </location>
</feature>
<evidence type="ECO:0000313" key="4">
    <source>
        <dbReference type="Proteomes" id="UP001610446"/>
    </source>
</evidence>
<evidence type="ECO:0000256" key="1">
    <source>
        <dbReference type="SAM" id="Phobius"/>
    </source>
</evidence>
<reference evidence="3 4" key="1">
    <citation type="submission" date="2024-07" db="EMBL/GenBank/DDBJ databases">
        <title>Section-level genome sequencing and comparative genomics of Aspergillus sections Usti and Cavernicolus.</title>
        <authorList>
            <consortium name="Lawrence Berkeley National Laboratory"/>
            <person name="Nybo J.L."/>
            <person name="Vesth T.C."/>
            <person name="Theobald S."/>
            <person name="Frisvad J.C."/>
            <person name="Larsen T.O."/>
            <person name="Kjaerboelling I."/>
            <person name="Rothschild-Mancinelli K."/>
            <person name="Lyhne E.K."/>
            <person name="Kogle M.E."/>
            <person name="Barry K."/>
            <person name="Clum A."/>
            <person name="Na H."/>
            <person name="Ledsgaard L."/>
            <person name="Lin J."/>
            <person name="Lipzen A."/>
            <person name="Kuo A."/>
            <person name="Riley R."/>
            <person name="Mondo S."/>
            <person name="Labutti K."/>
            <person name="Haridas S."/>
            <person name="Pangalinan J."/>
            <person name="Salamov A.A."/>
            <person name="Simmons B.A."/>
            <person name="Magnuson J.K."/>
            <person name="Chen J."/>
            <person name="Drula E."/>
            <person name="Henrissat B."/>
            <person name="Wiebenga A."/>
            <person name="Lubbers R.J."/>
            <person name="Gomes A.C."/>
            <person name="Makela M.R."/>
            <person name="Stajich J."/>
            <person name="Grigoriev I.V."/>
            <person name="Mortensen U.H."/>
            <person name="De Vries R.P."/>
            <person name="Baker S.E."/>
            <person name="Andersen M.R."/>
        </authorList>
    </citation>
    <scope>NUCLEOTIDE SEQUENCE [LARGE SCALE GENOMIC DNA]</scope>
    <source>
        <strain evidence="3 4">CBS 123904</strain>
    </source>
</reference>
<proteinExistence type="predicted"/>
<dbReference type="Proteomes" id="UP001610446">
    <property type="component" value="Unassembled WGS sequence"/>
</dbReference>
<keyword evidence="1" id="KW-0812">Transmembrane</keyword>
<name>A0ABR4I893_9EURO</name>
<feature type="domain" description="DUF6536" evidence="2">
    <location>
        <begin position="55"/>
        <end position="207"/>
    </location>
</feature>
<gene>
    <name evidence="3" type="ORF">BJY01DRAFT_169418</name>
</gene>
<accession>A0ABR4I893</accession>
<dbReference type="InterPro" id="IPR046623">
    <property type="entry name" value="DUF6536"/>
</dbReference>
<comment type="caution">
    <text evidence="3">The sequence shown here is derived from an EMBL/GenBank/DDBJ whole genome shotgun (WGS) entry which is preliminary data.</text>
</comment>
<protein>
    <recommendedName>
        <fullName evidence="2">DUF6536 domain-containing protein</fullName>
    </recommendedName>
</protein>
<feature type="transmembrane region" description="Helical" evidence="1">
    <location>
        <begin position="59"/>
        <end position="85"/>
    </location>
</feature>
<sequence length="861" mass="95755">MFHRRGRNPGNEQGIEEKPRFLSSLTSWHTFSTKFEPPSASGKAEPTDPNHARAWIKGVVICSWVMGSVLAVNIILTIIAAGLAYGANDAHNFSFASMYKGKCSTAKNWSTGMHLVINILSTLMLGASNYCMQCLASPSRSAVDEAHSKRIWVRIGVPNIWNLLRRQRGRRQLLGWVLLITSAPIHLIYNSAFYVSLSPIRYQVLVGDGGRLSENATSDFKDCMLNNADMGFGAYNGALDNGEFDILSKQECVDTFAQDFAARHRLVVLVTNTSMPESEPLAWFDRGNSQSFESKSGSKFRWLCNGNYNCDKELAEDAIENLSVQPYRWSTQRILLRIPTDDGFYDAPGYFYREQHGIPDMPDYRHLQDLLEEHPTMDRLQAELDNPSGWENSSFPGNVTILGHEARCINVPMERDLLPDTYPVDHCMALRTEETCQLFFSPPICLVVLGCNLIKLLCTLFTARDSRKDLFLTIGDAIASFLTRPDRSTEGACLLSKPLVDKRAHGWERKRNKKRTISKNSVHDSFFPLKLPLPQRWFQAVSPGRWLCTMLLFACLLAPAGCLLWLAITDFSGSYGSKTIWTNGIGQTTANTILSGLDASPNTHGIFTMVLLANTPQLLISFAYFMYNALLTTMLSAVEYTSYSVSRKPLRVSWPHPGSAQRSTYYLSLPYRYSLPLLAVSAVLHWLVSQSFFFVDILPFTATGEPYTDGELVTCGYNPVAIIFGIVVGGAMPLGATLLGLRRFRSRMPLAAQCSATISAACHPGSSSAAADDVVEREHALKPVMWGEVPGVYSSSSPLVFENRVGDSQERLNWSGSGSEDRREMLPSSSCLDTTQMESGYYHCSFSAGDVYEPSPSRRYA</sequence>
<keyword evidence="1" id="KW-0472">Membrane</keyword>
<keyword evidence="4" id="KW-1185">Reference proteome</keyword>
<feature type="transmembrane region" description="Helical" evidence="1">
    <location>
        <begin position="173"/>
        <end position="195"/>
    </location>
</feature>
<organism evidence="3 4">
    <name type="scientific">Aspergillus pseudoustus</name>
    <dbReference type="NCBI Taxonomy" id="1810923"/>
    <lineage>
        <taxon>Eukaryota</taxon>
        <taxon>Fungi</taxon>
        <taxon>Dikarya</taxon>
        <taxon>Ascomycota</taxon>
        <taxon>Pezizomycotina</taxon>
        <taxon>Eurotiomycetes</taxon>
        <taxon>Eurotiomycetidae</taxon>
        <taxon>Eurotiales</taxon>
        <taxon>Aspergillaceae</taxon>
        <taxon>Aspergillus</taxon>
        <taxon>Aspergillus subgen. Nidulantes</taxon>
    </lineage>
</organism>
<keyword evidence="1" id="KW-1133">Transmembrane helix</keyword>
<dbReference type="PANTHER" id="PTHR35395:SF1">
    <property type="entry name" value="DUF6536 DOMAIN-CONTAINING PROTEIN"/>
    <property type="match status" value="1"/>
</dbReference>